<evidence type="ECO:0008006" key="4">
    <source>
        <dbReference type="Google" id="ProtNLM"/>
    </source>
</evidence>
<evidence type="ECO:0000313" key="2">
    <source>
        <dbReference type="EMBL" id="MBM7702977.1"/>
    </source>
</evidence>
<keyword evidence="1" id="KW-1133">Transmembrane helix</keyword>
<accession>A0ABS2QU79</accession>
<evidence type="ECO:0000313" key="3">
    <source>
        <dbReference type="Proteomes" id="UP000809829"/>
    </source>
</evidence>
<evidence type="ECO:0000256" key="1">
    <source>
        <dbReference type="SAM" id="Phobius"/>
    </source>
</evidence>
<keyword evidence="1" id="KW-0472">Membrane</keyword>
<keyword evidence="3" id="KW-1185">Reference proteome</keyword>
<protein>
    <recommendedName>
        <fullName evidence="4">NADH dehydrogenase subunit 4</fullName>
    </recommendedName>
</protein>
<proteinExistence type="predicted"/>
<keyword evidence="1" id="KW-0812">Transmembrane</keyword>
<sequence>MNKLLRILLYSIMIGPWLFFSIVMIPEIPFFQSYDTEAFKWIFTLPILIYILVVDEEGSVILFSFLGGLVLFLSFVVAFV</sequence>
<reference evidence="2 3" key="1">
    <citation type="submission" date="2021-01" db="EMBL/GenBank/DDBJ databases">
        <title>Genomic Encyclopedia of Type Strains, Phase IV (KMG-IV): sequencing the most valuable type-strain genomes for metagenomic binning, comparative biology and taxonomic classification.</title>
        <authorList>
            <person name="Goeker M."/>
        </authorList>
    </citation>
    <scope>NUCLEOTIDE SEQUENCE [LARGE SCALE GENOMIC DNA]</scope>
    <source>
        <strain evidence="2 3">DSM 104297</strain>
    </source>
</reference>
<dbReference type="EMBL" id="JAFBFC010000003">
    <property type="protein sequence ID" value="MBM7702977.1"/>
    <property type="molecule type" value="Genomic_DNA"/>
</dbReference>
<comment type="caution">
    <text evidence="2">The sequence shown here is derived from an EMBL/GenBank/DDBJ whole genome shotgun (WGS) entry which is preliminary data.</text>
</comment>
<gene>
    <name evidence="2" type="ORF">JOC83_001824</name>
</gene>
<feature type="transmembrane region" description="Helical" evidence="1">
    <location>
        <begin position="61"/>
        <end position="79"/>
    </location>
</feature>
<feature type="transmembrane region" description="Helical" evidence="1">
    <location>
        <begin position="38"/>
        <end position="54"/>
    </location>
</feature>
<name>A0ABS2QU79_9BACI</name>
<dbReference type="RefSeq" id="WP_205186402.1">
    <property type="nucleotide sequence ID" value="NZ_JAFBFC010000003.1"/>
</dbReference>
<organism evidence="2 3">
    <name type="scientific">Priestia iocasae</name>
    <dbReference type="NCBI Taxonomy" id="2291674"/>
    <lineage>
        <taxon>Bacteria</taxon>
        <taxon>Bacillati</taxon>
        <taxon>Bacillota</taxon>
        <taxon>Bacilli</taxon>
        <taxon>Bacillales</taxon>
        <taxon>Bacillaceae</taxon>
        <taxon>Priestia</taxon>
    </lineage>
</organism>
<feature type="transmembrane region" description="Helical" evidence="1">
    <location>
        <begin position="7"/>
        <end position="26"/>
    </location>
</feature>
<dbReference type="Proteomes" id="UP000809829">
    <property type="component" value="Unassembled WGS sequence"/>
</dbReference>